<name>A0A2S0Q6C6_NODSP</name>
<evidence type="ECO:0000313" key="2">
    <source>
        <dbReference type="Proteomes" id="UP000244056"/>
    </source>
</evidence>
<protein>
    <recommendedName>
        <fullName evidence="3">Prefoldin subunit alpha</fullName>
    </recommendedName>
</protein>
<gene>
    <name evidence="1" type="ORF">BMF81_01004</name>
</gene>
<dbReference type="Proteomes" id="UP000244056">
    <property type="component" value="Chromosome"/>
</dbReference>
<dbReference type="EMBL" id="CP020114">
    <property type="protein sequence ID" value="AVZ29954.1"/>
    <property type="molecule type" value="Genomic_DNA"/>
</dbReference>
<evidence type="ECO:0000313" key="1">
    <source>
        <dbReference type="EMBL" id="AVZ29954.1"/>
    </source>
</evidence>
<organism evidence="1 2">
    <name type="scientific">Nodularia spumigena UHCC 0039</name>
    <dbReference type="NCBI Taxonomy" id="1914872"/>
    <lineage>
        <taxon>Bacteria</taxon>
        <taxon>Bacillati</taxon>
        <taxon>Cyanobacteriota</taxon>
        <taxon>Cyanophyceae</taxon>
        <taxon>Nostocales</taxon>
        <taxon>Nodulariaceae</taxon>
        <taxon>Nodularia</taxon>
    </lineage>
</organism>
<dbReference type="AlphaFoldDB" id="A0A2S0Q6C6"/>
<dbReference type="GeneID" id="78016383"/>
<accession>A0A2S0Q6C6</accession>
<sequence length="132" mass="15266">MNLQETQLQIYHLRQQMILTLDHPKSVKLQIKNINLIQKQLRAIKKEVNLAIKEINQQATQTTPDSIISLGLDLFGQRKFAGQIRQSTRRAIQSEKISLRQPYMDVKDDIDQVLLEGDKLKLQAEQYLAVNS</sequence>
<evidence type="ECO:0008006" key="3">
    <source>
        <dbReference type="Google" id="ProtNLM"/>
    </source>
</evidence>
<dbReference type="RefSeq" id="WP_006198270.1">
    <property type="nucleotide sequence ID" value="NZ_CAWNZE010000001.1"/>
</dbReference>
<dbReference type="KEGG" id="nsp:BMF81_01004"/>
<reference evidence="1 2" key="1">
    <citation type="submission" date="2017-03" db="EMBL/GenBank/DDBJ databases">
        <title>Comparative genomics of the toxic Baltic Sea cyanobacteria Nodularia spumigena UHCC 0039 and its response on varying salinity.</title>
        <authorList>
            <person name="Teikari J.E."/>
        </authorList>
    </citation>
    <scope>NUCLEOTIDE SEQUENCE [LARGE SCALE GENOMIC DNA]</scope>
    <source>
        <strain evidence="1 2">UHCC 0039</strain>
    </source>
</reference>
<proteinExistence type="predicted"/>